<proteinExistence type="inferred from homology"/>
<dbReference type="GO" id="GO:0005524">
    <property type="term" value="F:ATP binding"/>
    <property type="evidence" value="ECO:0007669"/>
    <property type="project" value="UniProtKB-KW"/>
</dbReference>
<dbReference type="PROSITE" id="PS00211">
    <property type="entry name" value="ABC_TRANSPORTER_1"/>
    <property type="match status" value="1"/>
</dbReference>
<dbReference type="OrthoDB" id="9805029at2"/>
<evidence type="ECO:0000259" key="4">
    <source>
        <dbReference type="PROSITE" id="PS50893"/>
    </source>
</evidence>
<dbReference type="SMART" id="SM00382">
    <property type="entry name" value="AAA"/>
    <property type="match status" value="2"/>
</dbReference>
<comment type="caution">
    <text evidence="5">The sequence shown here is derived from an EMBL/GenBank/DDBJ whole genome shotgun (WGS) entry which is preliminary data.</text>
</comment>
<name>A0A2S9JDY4_9HYPH</name>
<dbReference type="RefSeq" id="WP_105735970.1">
    <property type="nucleotide sequence ID" value="NZ_PVBT01000006.1"/>
</dbReference>
<gene>
    <name evidence="5" type="ORF">C5750_19920</name>
</gene>
<evidence type="ECO:0000313" key="5">
    <source>
        <dbReference type="EMBL" id="PRD51105.1"/>
    </source>
</evidence>
<dbReference type="Proteomes" id="UP000238563">
    <property type="component" value="Unassembled WGS sequence"/>
</dbReference>
<dbReference type="InterPro" id="IPR003593">
    <property type="entry name" value="AAA+_ATPase"/>
</dbReference>
<keyword evidence="3 5" id="KW-0067">ATP-binding</keyword>
<evidence type="ECO:0000256" key="3">
    <source>
        <dbReference type="ARBA" id="ARBA00022840"/>
    </source>
</evidence>
<sequence length="590" mass="63960">MTAAAPASPVTARSIHKTFHRDTGETVKALDDVSFEARHGTVTALVGPDGAGKTTVLRLMAGLMAAESGELKVLGIDVAADPQAVQNRIGYMPQKFGLYEDLSVQQNLDLYAELHGITPDQRRAIYPRLMDMTNLGRFTDRLAGKLSGGMKQKLGLACTLVRSPELLLLDEPTVGVDPLSRRELWEIVLKLVREDGLTVIVSTSYLDEAEFCDHAVVMHLGKVLAQGKPDEITARAKGNVFIAAPQDGMNARSLQARLFRHDGVVDAVPEAGKVRIVRQPGFKGKLSVDGRPVALTATPPRFEDGFMVLFSAVAGEGHSSSLELQRSADPARRDEISVEVHDLVRMFGDFAAVNHVSFQVKRGEIYGLLGPNGAGKSTTFRMLCGLIPATSGTLQVAGADLRTARAQARQNLGYVAQKFSLYGDLSVDENLDFFASAYGLRGAKKRERIDWSKQQFELGELATLPSGQLPGGFKQRLAMAAALLHEPDILFLDEATSGADPLARREFWGRITALSEQGVTVIVTTHFMEEAEYCDRIMIMDAGRNLAEGTPADIRAHAKPQAGREPNMEDAFIAIVEESRSAAEVRGKAA</sequence>
<feature type="domain" description="ABC transporter" evidence="4">
    <location>
        <begin position="10"/>
        <end position="245"/>
    </location>
</feature>
<feature type="domain" description="ABC transporter" evidence="4">
    <location>
        <begin position="338"/>
        <end position="567"/>
    </location>
</feature>
<accession>A0A2S9JDY4</accession>
<dbReference type="InterPro" id="IPR003439">
    <property type="entry name" value="ABC_transporter-like_ATP-bd"/>
</dbReference>
<dbReference type="EMBL" id="PVBT01000006">
    <property type="protein sequence ID" value="PRD51105.1"/>
    <property type="molecule type" value="Genomic_DNA"/>
</dbReference>
<evidence type="ECO:0000256" key="1">
    <source>
        <dbReference type="ARBA" id="ARBA00005417"/>
    </source>
</evidence>
<dbReference type="InterPro" id="IPR017871">
    <property type="entry name" value="ABC_transporter-like_CS"/>
</dbReference>
<dbReference type="PROSITE" id="PS50893">
    <property type="entry name" value="ABC_TRANSPORTER_2"/>
    <property type="match status" value="2"/>
</dbReference>
<dbReference type="InterPro" id="IPR027417">
    <property type="entry name" value="P-loop_NTPase"/>
</dbReference>
<organism evidence="5 6">
    <name type="scientific">Phyllobacterium myrsinacearum</name>
    <dbReference type="NCBI Taxonomy" id="28101"/>
    <lineage>
        <taxon>Bacteria</taxon>
        <taxon>Pseudomonadati</taxon>
        <taxon>Pseudomonadota</taxon>
        <taxon>Alphaproteobacteria</taxon>
        <taxon>Hyphomicrobiales</taxon>
        <taxon>Phyllobacteriaceae</taxon>
        <taxon>Phyllobacterium</taxon>
    </lineage>
</organism>
<evidence type="ECO:0000256" key="2">
    <source>
        <dbReference type="ARBA" id="ARBA00022741"/>
    </source>
</evidence>
<dbReference type="PANTHER" id="PTHR43038:SF3">
    <property type="entry name" value="ABC TRANSPORTER G FAMILY MEMBER 20 ISOFORM X1"/>
    <property type="match status" value="1"/>
</dbReference>
<dbReference type="CDD" id="cd03230">
    <property type="entry name" value="ABC_DR_subfamily_A"/>
    <property type="match status" value="2"/>
</dbReference>
<dbReference type="Pfam" id="PF00005">
    <property type="entry name" value="ABC_tran"/>
    <property type="match status" value="2"/>
</dbReference>
<comment type="similarity">
    <text evidence="1">Belongs to the ABC transporter superfamily.</text>
</comment>
<dbReference type="SUPFAM" id="SSF52540">
    <property type="entry name" value="P-loop containing nucleoside triphosphate hydrolases"/>
    <property type="match status" value="2"/>
</dbReference>
<dbReference type="GO" id="GO:0016887">
    <property type="term" value="F:ATP hydrolysis activity"/>
    <property type="evidence" value="ECO:0007669"/>
    <property type="project" value="InterPro"/>
</dbReference>
<dbReference type="AlphaFoldDB" id="A0A2S9JDY4"/>
<protein>
    <submittedName>
        <fullName evidence="5">ABC transporter ATP-binding protein</fullName>
    </submittedName>
</protein>
<evidence type="ECO:0000313" key="6">
    <source>
        <dbReference type="Proteomes" id="UP000238563"/>
    </source>
</evidence>
<dbReference type="Gene3D" id="3.40.50.300">
    <property type="entry name" value="P-loop containing nucleotide triphosphate hydrolases"/>
    <property type="match status" value="2"/>
</dbReference>
<keyword evidence="6" id="KW-1185">Reference proteome</keyword>
<keyword evidence="2" id="KW-0547">Nucleotide-binding</keyword>
<reference evidence="5 6" key="1">
    <citation type="submission" date="2018-02" db="EMBL/GenBank/DDBJ databases">
        <title>The draft genome of Phyllobacterium myrsinacearum DSM5892.</title>
        <authorList>
            <person name="Li L."/>
            <person name="Liu L."/>
            <person name="Zhang X."/>
            <person name="Wang T."/>
        </authorList>
    </citation>
    <scope>NUCLEOTIDE SEQUENCE [LARGE SCALE GENOMIC DNA]</scope>
    <source>
        <strain evidence="5 6">DSM 5892</strain>
    </source>
</reference>
<dbReference type="PANTHER" id="PTHR43038">
    <property type="entry name" value="ATP-BINDING CASSETTE, SUB-FAMILY H, MEMBER 1"/>
    <property type="match status" value="1"/>
</dbReference>